<evidence type="ECO:0000256" key="14">
    <source>
        <dbReference type="RuleBase" id="RU003857"/>
    </source>
</evidence>
<dbReference type="EMBL" id="OU963864">
    <property type="protein sequence ID" value="CAH0387372.1"/>
    <property type="molecule type" value="Genomic_DNA"/>
</dbReference>
<organism evidence="18 19">
    <name type="scientific">Bemisia tabaci</name>
    <name type="common">Sweetpotato whitefly</name>
    <name type="synonym">Aleurodes tabaci</name>
    <dbReference type="NCBI Taxonomy" id="7038"/>
    <lineage>
        <taxon>Eukaryota</taxon>
        <taxon>Metazoa</taxon>
        <taxon>Ecdysozoa</taxon>
        <taxon>Arthropoda</taxon>
        <taxon>Hexapoda</taxon>
        <taxon>Insecta</taxon>
        <taxon>Pterygota</taxon>
        <taxon>Neoptera</taxon>
        <taxon>Paraneoptera</taxon>
        <taxon>Hemiptera</taxon>
        <taxon>Sternorrhyncha</taxon>
        <taxon>Aleyrodoidea</taxon>
        <taxon>Aleyrodidae</taxon>
        <taxon>Aleyrodinae</taxon>
        <taxon>Bemisia</taxon>
    </lineage>
</organism>
<evidence type="ECO:0000256" key="6">
    <source>
        <dbReference type="ARBA" id="ARBA00022723"/>
    </source>
</evidence>
<evidence type="ECO:0000256" key="13">
    <source>
        <dbReference type="ARBA" id="ARBA00034430"/>
    </source>
</evidence>
<evidence type="ECO:0000256" key="10">
    <source>
        <dbReference type="ARBA" id="ARBA00023065"/>
    </source>
</evidence>
<proteinExistence type="inferred from homology"/>
<keyword evidence="12 14" id="KW-0407">Ion channel</keyword>
<dbReference type="PRINTS" id="PR01588">
    <property type="entry name" value="THIKCHANNEL"/>
</dbReference>
<dbReference type="Gene3D" id="1.10.287.70">
    <property type="match status" value="1"/>
</dbReference>
<sequence length="358" mass="40014">MGSASDEPPSFFQHASPHRTLLPPSPLLRPMNHLLNDKSSGWGGTVPLTTAGRVLVILYGFLACSGGILFFNLFLERVITLLAYILRLLYIRDLRKRKGTEIHDMDIHQDLEEWKPSVYWVLVCLATMSAVVGSFGGWLYSTHENWSYFEAVYYCFVSFSTIGLGDYVSGEGHANEPLYSVLSFIVISLGSCCTYSLFNVLSIIIKQFLNWLIWHLDCHCFDRETDKGDRMLRRHSIRFQREQRERRRRSSLTVPKTIRRTRKGGAGGAPSSISNNNEEGDDVDSDSGGGEPGRRLSGEMISMKGLVCGNKVNLAVMQKQLYETAQMSRGGGGYDRSTHFGPGTVGPLAIVSHKFGEK</sequence>
<evidence type="ECO:0000256" key="1">
    <source>
        <dbReference type="ARBA" id="ARBA00004651"/>
    </source>
</evidence>
<keyword evidence="11 16" id="KW-0472">Membrane</keyword>
<dbReference type="SUPFAM" id="SSF81324">
    <property type="entry name" value="Voltage-gated potassium channels"/>
    <property type="match status" value="1"/>
</dbReference>
<dbReference type="GO" id="GO:0046872">
    <property type="term" value="F:metal ion binding"/>
    <property type="evidence" value="ECO:0007669"/>
    <property type="project" value="UniProtKB-KW"/>
</dbReference>
<evidence type="ECO:0000313" key="19">
    <source>
        <dbReference type="Proteomes" id="UP001152759"/>
    </source>
</evidence>
<evidence type="ECO:0000259" key="17">
    <source>
        <dbReference type="Pfam" id="PF07885"/>
    </source>
</evidence>
<name>A0A9P0F456_BEMTA</name>
<dbReference type="Proteomes" id="UP001152759">
    <property type="component" value="Chromosome 3"/>
</dbReference>
<keyword evidence="3" id="KW-1003">Cell membrane</keyword>
<evidence type="ECO:0000313" key="18">
    <source>
        <dbReference type="EMBL" id="CAH0387372.1"/>
    </source>
</evidence>
<evidence type="ECO:0000256" key="5">
    <source>
        <dbReference type="ARBA" id="ARBA00022692"/>
    </source>
</evidence>
<evidence type="ECO:0000256" key="16">
    <source>
        <dbReference type="SAM" id="Phobius"/>
    </source>
</evidence>
<keyword evidence="9 16" id="KW-1133">Transmembrane helix</keyword>
<reference evidence="18" key="1">
    <citation type="submission" date="2021-12" db="EMBL/GenBank/DDBJ databases">
        <authorList>
            <person name="King R."/>
        </authorList>
    </citation>
    <scope>NUCLEOTIDE SEQUENCE</scope>
</reference>
<feature type="transmembrane region" description="Helical" evidence="16">
    <location>
        <begin position="41"/>
        <end position="62"/>
    </location>
</feature>
<evidence type="ECO:0000256" key="7">
    <source>
        <dbReference type="ARBA" id="ARBA00022826"/>
    </source>
</evidence>
<accession>A0A9P0F456</accession>
<dbReference type="GO" id="GO:0022841">
    <property type="term" value="F:potassium ion leak channel activity"/>
    <property type="evidence" value="ECO:0007669"/>
    <property type="project" value="TreeGrafter"/>
</dbReference>
<dbReference type="InterPro" id="IPR005410">
    <property type="entry name" value="2pore_dom_K_chnl_THIK"/>
</dbReference>
<keyword evidence="7" id="KW-0631">Potassium channel</keyword>
<keyword evidence="7" id="KW-0630">Potassium</keyword>
<comment type="subcellular location">
    <subcellularLocation>
        <location evidence="1">Cell membrane</location>
        <topology evidence="1">Multi-pass membrane protein</topology>
    </subcellularLocation>
</comment>
<keyword evidence="6" id="KW-0479">Metal-binding</keyword>
<evidence type="ECO:0000256" key="2">
    <source>
        <dbReference type="ARBA" id="ARBA00022448"/>
    </source>
</evidence>
<comment type="catalytic activity">
    <reaction evidence="13">
        <text>K(+)(in) = K(+)(out)</text>
        <dbReference type="Rhea" id="RHEA:29463"/>
        <dbReference type="ChEBI" id="CHEBI:29103"/>
    </reaction>
</comment>
<dbReference type="GO" id="GO:0030322">
    <property type="term" value="P:stabilization of membrane potential"/>
    <property type="evidence" value="ECO:0007669"/>
    <property type="project" value="TreeGrafter"/>
</dbReference>
<evidence type="ECO:0000256" key="3">
    <source>
        <dbReference type="ARBA" id="ARBA00022475"/>
    </source>
</evidence>
<evidence type="ECO:0000256" key="4">
    <source>
        <dbReference type="ARBA" id="ARBA00022538"/>
    </source>
</evidence>
<keyword evidence="8" id="KW-0851">Voltage-gated channel</keyword>
<protein>
    <recommendedName>
        <fullName evidence="17">Potassium channel domain-containing protein</fullName>
    </recommendedName>
</protein>
<keyword evidence="19" id="KW-1185">Reference proteome</keyword>
<keyword evidence="10 14" id="KW-0406">Ion transport</keyword>
<keyword evidence="4" id="KW-0633">Potassium transport</keyword>
<feature type="transmembrane region" description="Helical" evidence="16">
    <location>
        <begin position="118"/>
        <end position="139"/>
    </location>
</feature>
<evidence type="ECO:0000256" key="11">
    <source>
        <dbReference type="ARBA" id="ARBA00023136"/>
    </source>
</evidence>
<dbReference type="GO" id="GO:0034702">
    <property type="term" value="C:monoatomic ion channel complex"/>
    <property type="evidence" value="ECO:0007669"/>
    <property type="project" value="UniProtKB-KW"/>
</dbReference>
<evidence type="ECO:0000256" key="9">
    <source>
        <dbReference type="ARBA" id="ARBA00022989"/>
    </source>
</evidence>
<dbReference type="InterPro" id="IPR013099">
    <property type="entry name" value="K_chnl_dom"/>
</dbReference>
<evidence type="ECO:0000256" key="12">
    <source>
        <dbReference type="ARBA" id="ARBA00023303"/>
    </source>
</evidence>
<dbReference type="GO" id="GO:0015271">
    <property type="term" value="F:outward rectifier potassium channel activity"/>
    <property type="evidence" value="ECO:0007669"/>
    <property type="project" value="TreeGrafter"/>
</dbReference>
<dbReference type="PANTHER" id="PTHR11003:SF10">
    <property type="entry name" value="POTASSIUM CHANNEL DOMAIN-CONTAINING PROTEIN"/>
    <property type="match status" value="1"/>
</dbReference>
<dbReference type="AlphaFoldDB" id="A0A9P0F456"/>
<feature type="transmembrane region" description="Helical" evidence="16">
    <location>
        <begin position="181"/>
        <end position="205"/>
    </location>
</feature>
<feature type="region of interest" description="Disordered" evidence="15">
    <location>
        <begin position="242"/>
        <end position="296"/>
    </location>
</feature>
<keyword evidence="2 14" id="KW-0813">Transport</keyword>
<evidence type="ECO:0000256" key="8">
    <source>
        <dbReference type="ARBA" id="ARBA00022882"/>
    </source>
</evidence>
<feature type="transmembrane region" description="Helical" evidence="16">
    <location>
        <begin position="68"/>
        <end position="90"/>
    </location>
</feature>
<feature type="domain" description="Potassium channel" evidence="17">
    <location>
        <begin position="134"/>
        <end position="205"/>
    </location>
</feature>
<dbReference type="GO" id="GO:0005886">
    <property type="term" value="C:plasma membrane"/>
    <property type="evidence" value="ECO:0007669"/>
    <property type="project" value="UniProtKB-SubCell"/>
</dbReference>
<dbReference type="InterPro" id="IPR003280">
    <property type="entry name" value="2pore_dom_K_chnl"/>
</dbReference>
<gene>
    <name evidence="18" type="ORF">BEMITA_LOCUS6396</name>
</gene>
<dbReference type="PRINTS" id="PR01333">
    <property type="entry name" value="2POREKCHANEL"/>
</dbReference>
<dbReference type="Pfam" id="PF07885">
    <property type="entry name" value="Ion_trans_2"/>
    <property type="match status" value="1"/>
</dbReference>
<keyword evidence="5 14" id="KW-0812">Transmembrane</keyword>
<comment type="similarity">
    <text evidence="14">Belongs to the two pore domain potassium channel (TC 1.A.1.8) family.</text>
</comment>
<feature type="transmembrane region" description="Helical" evidence="16">
    <location>
        <begin position="151"/>
        <end position="169"/>
    </location>
</feature>
<evidence type="ECO:0000256" key="15">
    <source>
        <dbReference type="SAM" id="MobiDB-lite"/>
    </source>
</evidence>
<dbReference type="PANTHER" id="PTHR11003">
    <property type="entry name" value="POTASSIUM CHANNEL, SUBFAMILY K"/>
    <property type="match status" value="1"/>
</dbReference>